<sequence length="441" mass="50165">MVVHDARNRVRMHPPPRTAGRKDRSSVGSRGCRRDRLAQTAIRKNRWEMRFYKRQKNGPWWFDLSIDGSRIRQSSGTSDRRAAEELAAKVASDYWRQKKLGERPAVTWDAAVVHWLKQNQHQRSLETTKQRLRWLTDQLKGENVRNIDRERIQALIETKAAEKYRGSPVAGATVNRHMAALSVILHHCHAEGWIDAVPPIRKLRENSARLTWLTRAQAQRLLEELPTHLRQMARFALATGLRESNVRLLEWAQVDRERALAWIHADQAKAGKVISVPLNEDALGVLREQQGQHKRYVFVYKGAPIGRIYNHAWQKACVRAGLSGLRFHDLRHTWASWHVQAGTPLPILQQLGGWASYQMVLRYAHLGRDHVAAYADNIGTLRHKSGTPPEIEKGSDCSEPLSNLVAWGGIEPPTRGFSKRTADTSAPSGKASRPPKKRKAA</sequence>
<dbReference type="Pfam" id="PF00589">
    <property type="entry name" value="Phage_integrase"/>
    <property type="match status" value="1"/>
</dbReference>
<dbReference type="EMBL" id="JX681814">
    <property type="protein sequence ID" value="AFV51437.1"/>
    <property type="molecule type" value="Genomic_DNA"/>
</dbReference>
<dbReference type="GO" id="GO:0016740">
    <property type="term" value="F:transferase activity"/>
    <property type="evidence" value="ECO:0007669"/>
    <property type="project" value="UniProtKB-KW"/>
</dbReference>
<accession>K4PAZ9</accession>
<gene>
    <name evidence="13" type="ORF">BPSphiX216_0002</name>
</gene>
<evidence type="ECO:0000313" key="13">
    <source>
        <dbReference type="EMBL" id="AFV51437.1"/>
    </source>
</evidence>
<comment type="similarity">
    <text evidence="1">Belongs to the 'phage' integrase family.</text>
</comment>
<evidence type="ECO:0000256" key="2">
    <source>
        <dbReference type="ARBA" id="ARBA00016082"/>
    </source>
</evidence>
<dbReference type="GO" id="GO:0015074">
    <property type="term" value="P:DNA integration"/>
    <property type="evidence" value="ECO:0007669"/>
    <property type="project" value="UniProtKB-KW"/>
</dbReference>
<dbReference type="PROSITE" id="PS51898">
    <property type="entry name" value="TYR_RECOMBINASE"/>
    <property type="match status" value="1"/>
</dbReference>
<keyword evidence="4" id="KW-0378">Hydrolase</keyword>
<evidence type="ECO:0000256" key="9">
    <source>
        <dbReference type="PROSITE-ProRule" id="PRU01248"/>
    </source>
</evidence>
<dbReference type="Gene3D" id="1.10.150.130">
    <property type="match status" value="1"/>
</dbReference>
<feature type="region of interest" description="Disordered" evidence="10">
    <location>
        <begin position="407"/>
        <end position="441"/>
    </location>
</feature>
<dbReference type="GO" id="GO:0006310">
    <property type="term" value="P:DNA recombination"/>
    <property type="evidence" value="ECO:0007669"/>
    <property type="project" value="UniProtKB-KW"/>
</dbReference>
<evidence type="ECO:0000256" key="6">
    <source>
        <dbReference type="ARBA" id="ARBA00023125"/>
    </source>
</evidence>
<feature type="domain" description="Tyr recombinase" evidence="11">
    <location>
        <begin position="208"/>
        <end position="376"/>
    </location>
</feature>
<evidence type="ECO:0000256" key="10">
    <source>
        <dbReference type="SAM" id="MobiDB-lite"/>
    </source>
</evidence>
<evidence type="ECO:0000256" key="5">
    <source>
        <dbReference type="ARBA" id="ARBA00022908"/>
    </source>
</evidence>
<dbReference type="Proteomes" id="UP000009202">
    <property type="component" value="Segment"/>
</dbReference>
<keyword evidence="5" id="KW-0229">DNA integration</keyword>
<keyword evidence="8" id="KW-1160">Virus entry into host cell</keyword>
<dbReference type="InterPro" id="IPR044068">
    <property type="entry name" value="CB"/>
</dbReference>
<dbReference type="GO" id="GO:0075713">
    <property type="term" value="P:establishment of integrated proviral latency"/>
    <property type="evidence" value="ECO:0007669"/>
    <property type="project" value="UniProtKB-KW"/>
</dbReference>
<evidence type="ECO:0000256" key="8">
    <source>
        <dbReference type="ARBA" id="ARBA00023195"/>
    </source>
</evidence>
<name>K4PAZ9_9CAUD</name>
<dbReference type="CDD" id="cd00796">
    <property type="entry name" value="INT_Rci_Hp1_C"/>
    <property type="match status" value="1"/>
</dbReference>
<dbReference type="GO" id="GO:0044826">
    <property type="term" value="P:viral genome integration into host DNA"/>
    <property type="evidence" value="ECO:0007669"/>
    <property type="project" value="UniProtKB-KW"/>
</dbReference>
<feature type="region of interest" description="Disordered" evidence="10">
    <location>
        <begin position="1"/>
        <end position="33"/>
    </location>
</feature>
<evidence type="ECO:0000313" key="14">
    <source>
        <dbReference type="Proteomes" id="UP000009202"/>
    </source>
</evidence>
<keyword evidence="3" id="KW-0808">Transferase</keyword>
<evidence type="ECO:0000259" key="11">
    <source>
        <dbReference type="PROSITE" id="PS51898"/>
    </source>
</evidence>
<keyword evidence="6 9" id="KW-0238">DNA-binding</keyword>
<feature type="domain" description="Core-binding (CB)" evidence="12">
    <location>
        <begin position="106"/>
        <end position="189"/>
    </location>
</feature>
<dbReference type="InterPro" id="IPR013762">
    <property type="entry name" value="Integrase-like_cat_sf"/>
</dbReference>
<evidence type="ECO:0000259" key="12">
    <source>
        <dbReference type="PROSITE" id="PS51900"/>
    </source>
</evidence>
<dbReference type="InterPro" id="IPR010998">
    <property type="entry name" value="Integrase_recombinase_N"/>
</dbReference>
<dbReference type="PANTHER" id="PTHR30349">
    <property type="entry name" value="PHAGE INTEGRASE-RELATED"/>
    <property type="match status" value="1"/>
</dbReference>
<evidence type="ECO:0000256" key="3">
    <source>
        <dbReference type="ARBA" id="ARBA00022679"/>
    </source>
</evidence>
<evidence type="ECO:0000256" key="1">
    <source>
        <dbReference type="ARBA" id="ARBA00008857"/>
    </source>
</evidence>
<evidence type="ECO:0000256" key="4">
    <source>
        <dbReference type="ARBA" id="ARBA00022801"/>
    </source>
</evidence>
<reference evidence="13 14" key="1">
    <citation type="journal article" date="2012" name="BMC Microbiol.">
        <title>phiX216, a P2-like bacteriophage with broad Burkholderia pseudomallei and B. mallei strain infectivity.</title>
        <authorList>
            <person name="Kvitko B.H."/>
            <person name="Cox C.R."/>
            <person name="Deshazer D."/>
            <person name="Johnson S.L."/>
            <person name="Voorhees K.J."/>
            <person name="Schweizer H.P."/>
        </authorList>
    </citation>
    <scope>NUCLEOTIDE SEQUENCE [LARGE SCALE GENOMIC DNA]</scope>
</reference>
<keyword evidence="8" id="KW-1179">Viral genome integration</keyword>
<dbReference type="PANTHER" id="PTHR30349:SF64">
    <property type="entry name" value="PROPHAGE INTEGRASE INTD-RELATED"/>
    <property type="match status" value="1"/>
</dbReference>
<dbReference type="GO" id="GO:0016787">
    <property type="term" value="F:hydrolase activity"/>
    <property type="evidence" value="ECO:0007669"/>
    <property type="project" value="UniProtKB-KW"/>
</dbReference>
<keyword evidence="7" id="KW-0233">DNA recombination</keyword>
<dbReference type="InterPro" id="IPR011010">
    <property type="entry name" value="DNA_brk_join_enz"/>
</dbReference>
<dbReference type="InterPro" id="IPR002104">
    <property type="entry name" value="Integrase_catalytic"/>
</dbReference>
<evidence type="ECO:0000256" key="7">
    <source>
        <dbReference type="ARBA" id="ARBA00023172"/>
    </source>
</evidence>
<organism evidence="13 14">
    <name type="scientific">Burkholderia phage phiX216</name>
    <dbReference type="NCBI Taxonomy" id="1235712"/>
    <lineage>
        <taxon>Viruses</taxon>
        <taxon>Duplodnaviria</taxon>
        <taxon>Heunggongvirae</taxon>
        <taxon>Uroviricota</taxon>
        <taxon>Caudoviricetes</taxon>
        <taxon>Peduoviridae</taxon>
        <taxon>Tigrvirus</taxon>
        <taxon>Tigrvirus phi52237</taxon>
    </lineage>
</organism>
<dbReference type="InterPro" id="IPR050090">
    <property type="entry name" value="Tyrosine_recombinase_XerCD"/>
</dbReference>
<dbReference type="PROSITE" id="PS51900">
    <property type="entry name" value="CB"/>
    <property type="match status" value="1"/>
</dbReference>
<protein>
    <recommendedName>
        <fullName evidence="2">Integrase</fullName>
    </recommendedName>
</protein>
<dbReference type="SUPFAM" id="SSF56349">
    <property type="entry name" value="DNA breaking-rejoining enzymes"/>
    <property type="match status" value="1"/>
</dbReference>
<dbReference type="GO" id="GO:0003677">
    <property type="term" value="F:DNA binding"/>
    <property type="evidence" value="ECO:0007669"/>
    <property type="project" value="UniProtKB-UniRule"/>
</dbReference>
<proteinExistence type="inferred from homology"/>
<dbReference type="Gene3D" id="1.10.443.10">
    <property type="entry name" value="Intergrase catalytic core"/>
    <property type="match status" value="1"/>
</dbReference>